<keyword evidence="3 6" id="KW-0812">Transmembrane</keyword>
<feature type="transmembrane region" description="Helical" evidence="6">
    <location>
        <begin position="40"/>
        <end position="58"/>
    </location>
</feature>
<dbReference type="InterPro" id="IPR051611">
    <property type="entry name" value="ECF_transporter_component"/>
</dbReference>
<reference evidence="7" key="2">
    <citation type="submission" date="2020-09" db="EMBL/GenBank/DDBJ databases">
        <authorList>
            <person name="Sun Q."/>
            <person name="Ohkuma M."/>
        </authorList>
    </citation>
    <scope>NUCLEOTIDE SEQUENCE</scope>
    <source>
        <strain evidence="7">JCM 19596</strain>
    </source>
</reference>
<evidence type="ECO:0000256" key="1">
    <source>
        <dbReference type="ARBA" id="ARBA00004141"/>
    </source>
</evidence>
<dbReference type="Proteomes" id="UP000607197">
    <property type="component" value="Unassembled WGS sequence"/>
</dbReference>
<keyword evidence="5 6" id="KW-0472">Membrane</keyword>
<dbReference type="RefSeq" id="WP_188974989.1">
    <property type="nucleotide sequence ID" value="NZ_BMPG01000001.1"/>
</dbReference>
<dbReference type="Pfam" id="PF02361">
    <property type="entry name" value="CbiQ"/>
    <property type="match status" value="1"/>
</dbReference>
<evidence type="ECO:0000313" key="8">
    <source>
        <dbReference type="Proteomes" id="UP000607197"/>
    </source>
</evidence>
<organism evidence="7 8">
    <name type="scientific">Halocalculus aciditolerans</name>
    <dbReference type="NCBI Taxonomy" id="1383812"/>
    <lineage>
        <taxon>Archaea</taxon>
        <taxon>Methanobacteriati</taxon>
        <taxon>Methanobacteriota</taxon>
        <taxon>Stenosarchaea group</taxon>
        <taxon>Halobacteria</taxon>
        <taxon>Halobacteriales</taxon>
        <taxon>Halobacteriaceae</taxon>
        <taxon>Halocalculus</taxon>
    </lineage>
</organism>
<proteinExistence type="predicted"/>
<dbReference type="PANTHER" id="PTHR34857:SF2">
    <property type="entry name" value="SLL0384 PROTEIN"/>
    <property type="match status" value="1"/>
</dbReference>
<evidence type="ECO:0000256" key="4">
    <source>
        <dbReference type="ARBA" id="ARBA00022989"/>
    </source>
</evidence>
<comment type="subcellular location">
    <subcellularLocation>
        <location evidence="1">Membrane</location>
        <topology evidence="1">Multi-pass membrane protein</topology>
    </subcellularLocation>
</comment>
<keyword evidence="8" id="KW-1185">Reference proteome</keyword>
<reference evidence="7" key="1">
    <citation type="journal article" date="2014" name="Int. J. Syst. Evol. Microbiol.">
        <title>Complete genome sequence of Corynebacterium casei LMG S-19264T (=DSM 44701T), isolated from a smear-ripened cheese.</title>
        <authorList>
            <consortium name="US DOE Joint Genome Institute (JGI-PGF)"/>
            <person name="Walter F."/>
            <person name="Albersmeier A."/>
            <person name="Kalinowski J."/>
            <person name="Ruckert C."/>
        </authorList>
    </citation>
    <scope>NUCLEOTIDE SEQUENCE</scope>
    <source>
        <strain evidence="7">JCM 19596</strain>
    </source>
</reference>
<dbReference type="AlphaFoldDB" id="A0A830FFA3"/>
<evidence type="ECO:0000313" key="7">
    <source>
        <dbReference type="EMBL" id="GGL47587.1"/>
    </source>
</evidence>
<dbReference type="InterPro" id="IPR003339">
    <property type="entry name" value="ABC/ECF_trnsptr_transmembrane"/>
</dbReference>
<comment type="caution">
    <text evidence="7">The sequence shown here is derived from an EMBL/GenBank/DDBJ whole genome shotgun (WGS) entry which is preliminary data.</text>
</comment>
<sequence>MTTLTYRVGASFAHSLDARAKLLAQAGVAVAAYAWPGRTGILALAVLVLVVGVAARLPPAATARAYALPAAFLLFGVATRALTLGAPWVDVNAGLAALEHAFRVAVVLVAGAAYVRTTPVSETQAVLAAVPGKPGRVLSAGVGFVLRFLPVLVADLKRAKEADDARLGSESALHERMARIASTGLRRVDARSERFALALQARCFAWNPTHPERRARPRDYAVVALAVALLASPIATVVR</sequence>
<evidence type="ECO:0000256" key="2">
    <source>
        <dbReference type="ARBA" id="ARBA00022475"/>
    </source>
</evidence>
<dbReference type="PANTHER" id="PTHR34857">
    <property type="entry name" value="SLL0384 PROTEIN"/>
    <property type="match status" value="1"/>
</dbReference>
<keyword evidence="4 6" id="KW-1133">Transmembrane helix</keyword>
<dbReference type="GO" id="GO:0005886">
    <property type="term" value="C:plasma membrane"/>
    <property type="evidence" value="ECO:0007669"/>
    <property type="project" value="UniProtKB-ARBA"/>
</dbReference>
<accession>A0A830FFA3</accession>
<evidence type="ECO:0000256" key="5">
    <source>
        <dbReference type="ARBA" id="ARBA00023136"/>
    </source>
</evidence>
<feature type="transmembrane region" description="Helical" evidence="6">
    <location>
        <begin position="95"/>
        <end position="115"/>
    </location>
</feature>
<feature type="transmembrane region" description="Helical" evidence="6">
    <location>
        <begin position="65"/>
        <end position="89"/>
    </location>
</feature>
<evidence type="ECO:0000256" key="6">
    <source>
        <dbReference type="SAM" id="Phobius"/>
    </source>
</evidence>
<name>A0A830FFA3_9EURY</name>
<dbReference type="OrthoDB" id="204634at2157"/>
<keyword evidence="2" id="KW-1003">Cell membrane</keyword>
<gene>
    <name evidence="7" type="ORF">GCM10009039_02260</name>
</gene>
<evidence type="ECO:0000256" key="3">
    <source>
        <dbReference type="ARBA" id="ARBA00022692"/>
    </source>
</evidence>
<protein>
    <submittedName>
        <fullName evidence="7">Cobalt ABC transporter permease</fullName>
    </submittedName>
</protein>
<dbReference type="EMBL" id="BMPG01000001">
    <property type="protein sequence ID" value="GGL47587.1"/>
    <property type="molecule type" value="Genomic_DNA"/>
</dbReference>
<feature type="transmembrane region" description="Helical" evidence="6">
    <location>
        <begin position="220"/>
        <end position="238"/>
    </location>
</feature>